<dbReference type="AlphaFoldDB" id="A0A809S3X1"/>
<evidence type="ECO:0000313" key="2">
    <source>
        <dbReference type="EMBL" id="BBO23317.1"/>
    </source>
</evidence>
<reference evidence="2" key="1">
    <citation type="journal article" name="DNA Res.">
        <title>The physiological potential of anammox bacteria as revealed by their core genome structure.</title>
        <authorList>
            <person name="Okubo T."/>
            <person name="Toyoda A."/>
            <person name="Fukuhara K."/>
            <person name="Uchiyama I."/>
            <person name="Harigaya Y."/>
            <person name="Kuroiwa M."/>
            <person name="Suzuki T."/>
            <person name="Murakami Y."/>
            <person name="Suwa Y."/>
            <person name="Takami H."/>
        </authorList>
    </citation>
    <scope>NUCLEOTIDE SEQUENCE</scope>
    <source>
        <strain evidence="2">317325-2</strain>
    </source>
</reference>
<feature type="compositionally biased region" description="Basic and acidic residues" evidence="1">
    <location>
        <begin position="47"/>
        <end position="62"/>
    </location>
</feature>
<feature type="compositionally biased region" description="Basic residues" evidence="1">
    <location>
        <begin position="73"/>
        <end position="101"/>
    </location>
</feature>
<organism evidence="2 3">
    <name type="scientific">Candidatus Nitrosymbiomonas proteolyticus</name>
    <dbReference type="NCBI Taxonomy" id="2608984"/>
    <lineage>
        <taxon>Bacteria</taxon>
        <taxon>Bacillati</taxon>
        <taxon>Armatimonadota</taxon>
        <taxon>Armatimonadota incertae sedis</taxon>
        <taxon>Candidatus Nitrosymbiomonas</taxon>
    </lineage>
</organism>
<dbReference type="Proteomes" id="UP000662873">
    <property type="component" value="Chromosome"/>
</dbReference>
<sequence length="101" mass="10766">MVHAPLRALAVLARTTVIVGAAVAIPYVLKRCKPVAKNLGDTLVKIGEDLRKSSDDPARESRTATPKAETAPKPKKAATAKPKKPGKTSSRTRRTPKAQSK</sequence>
<dbReference type="KEGG" id="npy:NPRO_09120"/>
<dbReference type="EMBL" id="AP021858">
    <property type="protein sequence ID" value="BBO23317.1"/>
    <property type="molecule type" value="Genomic_DNA"/>
</dbReference>
<evidence type="ECO:0000256" key="1">
    <source>
        <dbReference type="SAM" id="MobiDB-lite"/>
    </source>
</evidence>
<name>A0A809S3X1_9BACT</name>
<gene>
    <name evidence="2" type="ORF">NPRO_09120</name>
</gene>
<protein>
    <submittedName>
        <fullName evidence="2">Uncharacterized protein</fullName>
    </submittedName>
</protein>
<accession>A0A809S3X1</accession>
<evidence type="ECO:0000313" key="3">
    <source>
        <dbReference type="Proteomes" id="UP000662873"/>
    </source>
</evidence>
<proteinExistence type="predicted"/>
<feature type="region of interest" description="Disordered" evidence="1">
    <location>
        <begin position="47"/>
        <end position="101"/>
    </location>
</feature>